<dbReference type="Pfam" id="PF12282">
    <property type="entry name" value="GAF_PdtaS"/>
    <property type="match status" value="1"/>
</dbReference>
<dbReference type="InterPro" id="IPR003594">
    <property type="entry name" value="HATPase_dom"/>
</dbReference>
<dbReference type="PRINTS" id="PR00344">
    <property type="entry name" value="BCTRLSENSOR"/>
</dbReference>
<dbReference type="Gene3D" id="3.30.450.280">
    <property type="entry name" value="GAF domain"/>
    <property type="match status" value="1"/>
</dbReference>
<dbReference type="PANTHER" id="PTHR41523">
    <property type="entry name" value="TWO-COMPONENT SYSTEM SENSOR PROTEIN"/>
    <property type="match status" value="1"/>
</dbReference>
<dbReference type="Gene3D" id="3.30.450.20">
    <property type="entry name" value="PAS domain"/>
    <property type="match status" value="1"/>
</dbReference>
<evidence type="ECO:0000259" key="9">
    <source>
        <dbReference type="PROSITE" id="PS50109"/>
    </source>
</evidence>
<keyword evidence="6 10" id="KW-0418">Kinase</keyword>
<protein>
    <recommendedName>
        <fullName evidence="2">histidine kinase</fullName>
        <ecNumber evidence="2">2.7.13.3</ecNumber>
    </recommendedName>
</protein>
<dbReference type="PROSITE" id="PS50109">
    <property type="entry name" value="HIS_KIN"/>
    <property type="match status" value="1"/>
</dbReference>
<comment type="caution">
    <text evidence="10">The sequence shown here is derived from an EMBL/GenBank/DDBJ whole genome shotgun (WGS) entry which is preliminary data.</text>
</comment>
<dbReference type="InterPro" id="IPR022066">
    <property type="entry name" value="PdtaS_GAF"/>
</dbReference>
<name>A0A4R7JAK4_9ACTN</name>
<evidence type="ECO:0000256" key="1">
    <source>
        <dbReference type="ARBA" id="ARBA00000085"/>
    </source>
</evidence>
<dbReference type="EMBL" id="SOAW01000001">
    <property type="protein sequence ID" value="TDT33667.1"/>
    <property type="molecule type" value="Genomic_DNA"/>
</dbReference>
<evidence type="ECO:0000256" key="3">
    <source>
        <dbReference type="ARBA" id="ARBA00022553"/>
    </source>
</evidence>
<dbReference type="SUPFAM" id="SSF55874">
    <property type="entry name" value="ATPase domain of HSP90 chaperone/DNA topoisomerase II/histidine kinase"/>
    <property type="match status" value="1"/>
</dbReference>
<evidence type="ECO:0000313" key="10">
    <source>
        <dbReference type="EMBL" id="TDT33667.1"/>
    </source>
</evidence>
<keyword evidence="11" id="KW-1185">Reference proteome</keyword>
<evidence type="ECO:0000256" key="4">
    <source>
        <dbReference type="ARBA" id="ARBA00022679"/>
    </source>
</evidence>
<gene>
    <name evidence="10" type="ORF">CLV29_1292</name>
</gene>
<dbReference type="Gene3D" id="3.30.565.10">
    <property type="entry name" value="Histidine kinase-like ATPase, C-terminal domain"/>
    <property type="match status" value="1"/>
</dbReference>
<dbReference type="InterPro" id="IPR038424">
    <property type="entry name" value="H_kinase_PdtaS_GAF_sf"/>
</dbReference>
<dbReference type="Proteomes" id="UP000295371">
    <property type="component" value="Unassembled WGS sequence"/>
</dbReference>
<dbReference type="InterPro" id="IPR035965">
    <property type="entry name" value="PAS-like_dom_sf"/>
</dbReference>
<dbReference type="InterPro" id="IPR036890">
    <property type="entry name" value="HATPase_C_sf"/>
</dbReference>
<proteinExistence type="predicted"/>
<keyword evidence="3" id="KW-0597">Phosphoprotein</keyword>
<dbReference type="PANTHER" id="PTHR41523:SF8">
    <property type="entry name" value="ETHYLENE RESPONSE SENSOR PROTEIN"/>
    <property type="match status" value="1"/>
</dbReference>
<dbReference type="SMART" id="SM00387">
    <property type="entry name" value="HATPase_c"/>
    <property type="match status" value="1"/>
</dbReference>
<evidence type="ECO:0000256" key="8">
    <source>
        <dbReference type="ARBA" id="ARBA00023012"/>
    </source>
</evidence>
<dbReference type="RefSeq" id="WP_133754141.1">
    <property type="nucleotide sequence ID" value="NZ_SOAW01000001.1"/>
</dbReference>
<keyword evidence="4" id="KW-0808">Transferase</keyword>
<keyword evidence="7" id="KW-0067">ATP-binding</keyword>
<dbReference type="Pfam" id="PF07568">
    <property type="entry name" value="HisKA_2"/>
    <property type="match status" value="1"/>
</dbReference>
<keyword evidence="8" id="KW-0902">Two-component regulatory system</keyword>
<evidence type="ECO:0000256" key="7">
    <source>
        <dbReference type="ARBA" id="ARBA00022840"/>
    </source>
</evidence>
<organism evidence="10 11">
    <name type="scientific">Naumannella halotolerans</name>
    <dbReference type="NCBI Taxonomy" id="993414"/>
    <lineage>
        <taxon>Bacteria</taxon>
        <taxon>Bacillati</taxon>
        <taxon>Actinomycetota</taxon>
        <taxon>Actinomycetes</taxon>
        <taxon>Propionibacteriales</taxon>
        <taxon>Propionibacteriaceae</taxon>
        <taxon>Naumannella</taxon>
    </lineage>
</organism>
<dbReference type="GO" id="GO:0000160">
    <property type="term" value="P:phosphorelay signal transduction system"/>
    <property type="evidence" value="ECO:0007669"/>
    <property type="project" value="UniProtKB-KW"/>
</dbReference>
<keyword evidence="5" id="KW-0547">Nucleotide-binding</keyword>
<evidence type="ECO:0000256" key="6">
    <source>
        <dbReference type="ARBA" id="ARBA00022777"/>
    </source>
</evidence>
<sequence>MASVRELLQAHGLDPVTAQWLSHLVVDWHLLADLSFSDLVLWVPAPMDADIYDAVAQIRPATGPTALEDDVVGDQLAYEPDSGVAEAWMSGEPVETGENKLQAGIPVDVVAIPVRRPAGFQWDADLPPEVGEALDELIPAEPAEAPGHEPEVCDLDEFDDEEFDDEVDERLVAVVERHTNQMTVRAPSTLEDNYLEIAEILTGMLQRGEFPIPGEPIDPTQSLRVGDGLIRLDAAGQVVYATPNATTGYRRLGLTRDLLDQDLASVVEQLVTEEPEVEIREFLHSEITREIDIVAEQVVLRLRVLPLRDADGPIPPIVLSKDISEIRRRERELVTKDATIREIHHRVKNNLQTVAALLRMQGRRIQSADAEAALGEAMSRVGAIAVVHEILSQTYDEAVEFDDVADRVLRMVADVSRASQSRVRVSRQGSFGRIPAQVATPLALVVTELCQNAIEHGLGDAAGTVLVKSQRDRRRLTVQVCDDGRGLPPNVDPTGNSLGLSIVRTLVSDLGGSFTLGPNPQGRGTMAMIEVPIPSSRRGG</sequence>
<evidence type="ECO:0000256" key="5">
    <source>
        <dbReference type="ARBA" id="ARBA00022741"/>
    </source>
</evidence>
<dbReference type="InterPro" id="IPR005467">
    <property type="entry name" value="His_kinase_dom"/>
</dbReference>
<dbReference type="InterPro" id="IPR011495">
    <property type="entry name" value="Sig_transdc_His_kin_sub2_dim/P"/>
</dbReference>
<reference evidence="10 11" key="1">
    <citation type="submission" date="2019-03" db="EMBL/GenBank/DDBJ databases">
        <title>Genomic Encyclopedia of Archaeal and Bacterial Type Strains, Phase II (KMG-II): from individual species to whole genera.</title>
        <authorList>
            <person name="Goeker M."/>
        </authorList>
    </citation>
    <scope>NUCLEOTIDE SEQUENCE [LARGE SCALE GENOMIC DNA]</scope>
    <source>
        <strain evidence="10 11">DSM 24323</strain>
    </source>
</reference>
<dbReference type="EC" id="2.7.13.3" evidence="2"/>
<dbReference type="GO" id="GO:0005524">
    <property type="term" value="F:ATP binding"/>
    <property type="evidence" value="ECO:0007669"/>
    <property type="project" value="UniProtKB-KW"/>
</dbReference>
<dbReference type="OrthoDB" id="9767435at2"/>
<evidence type="ECO:0000313" key="11">
    <source>
        <dbReference type="Proteomes" id="UP000295371"/>
    </source>
</evidence>
<dbReference type="InterPro" id="IPR004358">
    <property type="entry name" value="Sig_transdc_His_kin-like_C"/>
</dbReference>
<accession>A0A4R7JAK4</accession>
<dbReference type="Pfam" id="PF02518">
    <property type="entry name" value="HATPase_c"/>
    <property type="match status" value="1"/>
</dbReference>
<dbReference type="AlphaFoldDB" id="A0A4R7JAK4"/>
<dbReference type="SUPFAM" id="SSF55785">
    <property type="entry name" value="PYP-like sensor domain (PAS domain)"/>
    <property type="match status" value="1"/>
</dbReference>
<feature type="domain" description="Histidine kinase" evidence="9">
    <location>
        <begin position="342"/>
        <end position="535"/>
    </location>
</feature>
<comment type="catalytic activity">
    <reaction evidence="1">
        <text>ATP + protein L-histidine = ADP + protein N-phospho-L-histidine.</text>
        <dbReference type="EC" id="2.7.13.3"/>
    </reaction>
</comment>
<dbReference type="GO" id="GO:0004673">
    <property type="term" value="F:protein histidine kinase activity"/>
    <property type="evidence" value="ECO:0007669"/>
    <property type="project" value="UniProtKB-EC"/>
</dbReference>
<evidence type="ECO:0000256" key="2">
    <source>
        <dbReference type="ARBA" id="ARBA00012438"/>
    </source>
</evidence>